<sequence>MDPSNRRLLPGKLNPLAALTLAELERSVIAANKRPPAYDLVVDPRAPIPNQPNPYDPMEEEKVDDEEEQEITINAVTQIRGHGNIVSVQIDSNMIAEVLFGLLQRREPSAGEVENGGGQARRVPLGKMPGIGVNITINCGATVIGDRNIVGPGLGDIAKHMGIANRNQNASVQAQGTQAQAQGQVKAEGREGSEMPTPPLSPGSQVREGKRKADEEPEGLPQKRTVVRDGGSSSLEC</sequence>
<feature type="region of interest" description="Disordered" evidence="1">
    <location>
        <begin position="170"/>
        <end position="237"/>
    </location>
</feature>
<gene>
    <name evidence="2" type="ORF">K469DRAFT_683175</name>
</gene>
<keyword evidence="3" id="KW-1185">Reference proteome</keyword>
<proteinExistence type="predicted"/>
<dbReference type="EMBL" id="ML994620">
    <property type="protein sequence ID" value="KAF2189783.1"/>
    <property type="molecule type" value="Genomic_DNA"/>
</dbReference>
<accession>A0A6A6EET0</accession>
<organism evidence="2 3">
    <name type="scientific">Zopfia rhizophila CBS 207.26</name>
    <dbReference type="NCBI Taxonomy" id="1314779"/>
    <lineage>
        <taxon>Eukaryota</taxon>
        <taxon>Fungi</taxon>
        <taxon>Dikarya</taxon>
        <taxon>Ascomycota</taxon>
        <taxon>Pezizomycotina</taxon>
        <taxon>Dothideomycetes</taxon>
        <taxon>Dothideomycetes incertae sedis</taxon>
        <taxon>Zopfiaceae</taxon>
        <taxon>Zopfia</taxon>
    </lineage>
</organism>
<dbReference type="OrthoDB" id="3942467at2759"/>
<dbReference type="Proteomes" id="UP000800200">
    <property type="component" value="Unassembled WGS sequence"/>
</dbReference>
<reference evidence="2" key="1">
    <citation type="journal article" date="2020" name="Stud. Mycol.">
        <title>101 Dothideomycetes genomes: a test case for predicting lifestyles and emergence of pathogens.</title>
        <authorList>
            <person name="Haridas S."/>
            <person name="Albert R."/>
            <person name="Binder M."/>
            <person name="Bloem J."/>
            <person name="Labutti K."/>
            <person name="Salamov A."/>
            <person name="Andreopoulos B."/>
            <person name="Baker S."/>
            <person name="Barry K."/>
            <person name="Bills G."/>
            <person name="Bluhm B."/>
            <person name="Cannon C."/>
            <person name="Castanera R."/>
            <person name="Culley D."/>
            <person name="Daum C."/>
            <person name="Ezra D."/>
            <person name="Gonzalez J."/>
            <person name="Henrissat B."/>
            <person name="Kuo A."/>
            <person name="Liang C."/>
            <person name="Lipzen A."/>
            <person name="Lutzoni F."/>
            <person name="Magnuson J."/>
            <person name="Mondo S."/>
            <person name="Nolan M."/>
            <person name="Ohm R."/>
            <person name="Pangilinan J."/>
            <person name="Park H.-J."/>
            <person name="Ramirez L."/>
            <person name="Alfaro M."/>
            <person name="Sun H."/>
            <person name="Tritt A."/>
            <person name="Yoshinaga Y."/>
            <person name="Zwiers L.-H."/>
            <person name="Turgeon B."/>
            <person name="Goodwin S."/>
            <person name="Spatafora J."/>
            <person name="Crous P."/>
            <person name="Grigoriev I."/>
        </authorList>
    </citation>
    <scope>NUCLEOTIDE SEQUENCE</scope>
    <source>
        <strain evidence="2">CBS 207.26</strain>
    </source>
</reference>
<evidence type="ECO:0000256" key="1">
    <source>
        <dbReference type="SAM" id="MobiDB-lite"/>
    </source>
</evidence>
<name>A0A6A6EET0_9PEZI</name>
<evidence type="ECO:0000313" key="3">
    <source>
        <dbReference type="Proteomes" id="UP000800200"/>
    </source>
</evidence>
<protein>
    <submittedName>
        <fullName evidence="2">Uncharacterized protein</fullName>
    </submittedName>
</protein>
<feature type="compositionally biased region" description="Low complexity" evidence="1">
    <location>
        <begin position="173"/>
        <end position="184"/>
    </location>
</feature>
<dbReference type="AlphaFoldDB" id="A0A6A6EET0"/>
<evidence type="ECO:0000313" key="2">
    <source>
        <dbReference type="EMBL" id="KAF2189783.1"/>
    </source>
</evidence>